<dbReference type="Proteomes" id="UP000440578">
    <property type="component" value="Unassembled WGS sequence"/>
</dbReference>
<keyword evidence="4" id="KW-1185">Reference proteome</keyword>
<evidence type="ECO:0000313" key="4">
    <source>
        <dbReference type="Proteomes" id="UP000440578"/>
    </source>
</evidence>
<protein>
    <submittedName>
        <fullName evidence="3">Uncharacterized protein</fullName>
    </submittedName>
</protein>
<keyword evidence="1" id="KW-0175">Coiled coil</keyword>
<gene>
    <name evidence="3" type="ORF">FJT64_024337</name>
</gene>
<name>A0A6A4WIR1_AMPAM</name>
<evidence type="ECO:0000256" key="2">
    <source>
        <dbReference type="SAM" id="MobiDB-lite"/>
    </source>
</evidence>
<feature type="region of interest" description="Disordered" evidence="2">
    <location>
        <begin position="1"/>
        <end position="79"/>
    </location>
</feature>
<organism evidence="3 4">
    <name type="scientific">Amphibalanus amphitrite</name>
    <name type="common">Striped barnacle</name>
    <name type="synonym">Balanus amphitrite</name>
    <dbReference type="NCBI Taxonomy" id="1232801"/>
    <lineage>
        <taxon>Eukaryota</taxon>
        <taxon>Metazoa</taxon>
        <taxon>Ecdysozoa</taxon>
        <taxon>Arthropoda</taxon>
        <taxon>Crustacea</taxon>
        <taxon>Multicrustacea</taxon>
        <taxon>Cirripedia</taxon>
        <taxon>Thoracica</taxon>
        <taxon>Thoracicalcarea</taxon>
        <taxon>Balanomorpha</taxon>
        <taxon>Balanoidea</taxon>
        <taxon>Balanidae</taxon>
        <taxon>Amphibalaninae</taxon>
        <taxon>Amphibalanus</taxon>
    </lineage>
</organism>
<proteinExistence type="predicted"/>
<accession>A0A6A4WIR1</accession>
<feature type="coiled-coil region" evidence="1">
    <location>
        <begin position="98"/>
        <end position="132"/>
    </location>
</feature>
<dbReference type="AlphaFoldDB" id="A0A6A4WIR1"/>
<feature type="compositionally biased region" description="Low complexity" evidence="2">
    <location>
        <begin position="67"/>
        <end position="77"/>
    </location>
</feature>
<evidence type="ECO:0000256" key="1">
    <source>
        <dbReference type="SAM" id="Coils"/>
    </source>
</evidence>
<sequence>MASNSEPESDRDDSVFADCPSGNDSVPGARKRQMSVPEMVRQVERKRAKRQLVGHKSRSPRERPRPRAAAPAGPARAQSEVTLEAIQKLIEAGNANIIEALETRFAQQERRIEILEAECHEKEITISQLRQELVSQGTERNCRH</sequence>
<dbReference type="EMBL" id="VIIS01000921">
    <property type="protein sequence ID" value="KAF0303684.1"/>
    <property type="molecule type" value="Genomic_DNA"/>
</dbReference>
<evidence type="ECO:0000313" key="3">
    <source>
        <dbReference type="EMBL" id="KAF0303684.1"/>
    </source>
</evidence>
<reference evidence="3 4" key="1">
    <citation type="submission" date="2019-07" db="EMBL/GenBank/DDBJ databases">
        <title>Draft genome assembly of a fouling barnacle, Amphibalanus amphitrite (Darwin, 1854): The first reference genome for Thecostraca.</title>
        <authorList>
            <person name="Kim W."/>
        </authorList>
    </citation>
    <scope>NUCLEOTIDE SEQUENCE [LARGE SCALE GENOMIC DNA]</scope>
    <source>
        <strain evidence="3">SNU_AA5</strain>
        <tissue evidence="3">Soma without cirri and trophi</tissue>
    </source>
</reference>
<comment type="caution">
    <text evidence="3">The sequence shown here is derived from an EMBL/GenBank/DDBJ whole genome shotgun (WGS) entry which is preliminary data.</text>
</comment>
<feature type="compositionally biased region" description="Basic residues" evidence="2">
    <location>
        <begin position="44"/>
        <end position="58"/>
    </location>
</feature>